<sequence length="88" mass="10015">MGVKFKDFTRKQTGSSFWSGDSFESLEDTVQAVSAWIDEYGIQVINIETVVMPSPVFRDGEIDTNAVPDAGGKYSSSWHQFIRVWYRD</sequence>
<evidence type="ECO:0000313" key="2">
    <source>
        <dbReference type="Proteomes" id="UP000056453"/>
    </source>
</evidence>
<dbReference type="EMBL" id="LPBJ01000047">
    <property type="protein sequence ID" value="KVP98280.1"/>
    <property type="molecule type" value="Genomic_DNA"/>
</dbReference>
<evidence type="ECO:0000313" key="1">
    <source>
        <dbReference type="EMBL" id="KVP98280.1"/>
    </source>
</evidence>
<organism evidence="1 2">
    <name type="scientific">Burkholderia ubonensis</name>
    <dbReference type="NCBI Taxonomy" id="101571"/>
    <lineage>
        <taxon>Bacteria</taxon>
        <taxon>Pseudomonadati</taxon>
        <taxon>Pseudomonadota</taxon>
        <taxon>Betaproteobacteria</taxon>
        <taxon>Burkholderiales</taxon>
        <taxon>Burkholderiaceae</taxon>
        <taxon>Burkholderia</taxon>
        <taxon>Burkholderia cepacia complex</taxon>
    </lineage>
</organism>
<dbReference type="Proteomes" id="UP000056453">
    <property type="component" value="Unassembled WGS sequence"/>
</dbReference>
<dbReference type="AlphaFoldDB" id="A0AAW3MZ64"/>
<keyword evidence="2" id="KW-1185">Reference proteome</keyword>
<proteinExistence type="predicted"/>
<accession>A0AAW3MZ64</accession>
<dbReference type="RefSeq" id="WP_059925459.1">
    <property type="nucleotide sequence ID" value="NZ_LPBG01000047.1"/>
</dbReference>
<protein>
    <submittedName>
        <fullName evidence="1">Uncharacterized protein</fullName>
    </submittedName>
</protein>
<gene>
    <name evidence="1" type="ORF">WJ96_07100</name>
</gene>
<reference evidence="1 2" key="1">
    <citation type="submission" date="2015-11" db="EMBL/GenBank/DDBJ databases">
        <title>Expanding the genomic diversity of Burkholderia species for the development of highly accurate diagnostics.</title>
        <authorList>
            <person name="Sahl J."/>
            <person name="Keim P."/>
            <person name="Wagner D."/>
        </authorList>
    </citation>
    <scope>NUCLEOTIDE SEQUENCE [LARGE SCALE GENOMIC DNA]</scope>
    <source>
        <strain evidence="1 2">MSMB1808WGS</strain>
    </source>
</reference>
<name>A0AAW3MZ64_9BURK</name>
<comment type="caution">
    <text evidence="1">The sequence shown here is derived from an EMBL/GenBank/DDBJ whole genome shotgun (WGS) entry which is preliminary data.</text>
</comment>